<feature type="compositionally biased region" description="Low complexity" evidence="1">
    <location>
        <begin position="149"/>
        <end position="160"/>
    </location>
</feature>
<feature type="compositionally biased region" description="Low complexity" evidence="1">
    <location>
        <begin position="233"/>
        <end position="253"/>
    </location>
</feature>
<feature type="compositionally biased region" description="Basic and acidic residues" evidence="1">
    <location>
        <begin position="1"/>
        <end position="11"/>
    </location>
</feature>
<name>A0A9P5X0Y1_9AGAR</name>
<sequence length="253" mass="26459">MAVGNHWKETTETEVPEEGTGVSVTPAADAELIPTDEAVVIETIASKAENPIPQETPTDDLPVKTSPAVSEPTEPAIPATEETEEPAREATESEVTPPSVEDDLPAPHDEASVPPARAVEPEAMPPADDIINGKSVQAADPDDATQPFTATTEDTPEAPAMNGEATCTPASEITNGNGRHHTPAPKKANVDDEIPIEMPTVDSMFTSRLPPHSQGFDLVAVKHDIKSTPVQASSESIPSESSPETLPTTATDG</sequence>
<reference evidence="2" key="1">
    <citation type="submission" date="2020-11" db="EMBL/GenBank/DDBJ databases">
        <authorList>
            <consortium name="DOE Joint Genome Institute"/>
            <person name="Ahrendt S."/>
            <person name="Riley R."/>
            <person name="Andreopoulos W."/>
            <person name="Labutti K."/>
            <person name="Pangilinan J."/>
            <person name="Ruiz-Duenas F.J."/>
            <person name="Barrasa J.M."/>
            <person name="Sanchez-Garcia M."/>
            <person name="Camarero S."/>
            <person name="Miyauchi S."/>
            <person name="Serrano A."/>
            <person name="Linde D."/>
            <person name="Babiker R."/>
            <person name="Drula E."/>
            <person name="Ayuso-Fernandez I."/>
            <person name="Pacheco R."/>
            <person name="Padilla G."/>
            <person name="Ferreira P."/>
            <person name="Barriuso J."/>
            <person name="Kellner H."/>
            <person name="Castanera R."/>
            <person name="Alfaro M."/>
            <person name="Ramirez L."/>
            <person name="Pisabarro A.G."/>
            <person name="Kuo A."/>
            <person name="Tritt A."/>
            <person name="Lipzen A."/>
            <person name="He G."/>
            <person name="Yan M."/>
            <person name="Ng V."/>
            <person name="Cullen D."/>
            <person name="Martin F."/>
            <person name="Rosso M.-N."/>
            <person name="Henrissat B."/>
            <person name="Hibbett D."/>
            <person name="Martinez A.T."/>
            <person name="Grigoriev I.V."/>
        </authorList>
    </citation>
    <scope>NUCLEOTIDE SEQUENCE</scope>
    <source>
        <strain evidence="2">MF-IS2</strain>
    </source>
</reference>
<feature type="compositionally biased region" description="Low complexity" evidence="1">
    <location>
        <begin position="71"/>
        <end position="80"/>
    </location>
</feature>
<gene>
    <name evidence="2" type="ORF">P691DRAFT_766112</name>
</gene>
<feature type="compositionally biased region" description="Polar residues" evidence="1">
    <location>
        <begin position="168"/>
        <end position="177"/>
    </location>
</feature>
<organism evidence="2 3">
    <name type="scientific">Macrolepiota fuliginosa MF-IS2</name>
    <dbReference type="NCBI Taxonomy" id="1400762"/>
    <lineage>
        <taxon>Eukaryota</taxon>
        <taxon>Fungi</taxon>
        <taxon>Dikarya</taxon>
        <taxon>Basidiomycota</taxon>
        <taxon>Agaricomycotina</taxon>
        <taxon>Agaricomycetes</taxon>
        <taxon>Agaricomycetidae</taxon>
        <taxon>Agaricales</taxon>
        <taxon>Agaricineae</taxon>
        <taxon>Agaricaceae</taxon>
        <taxon>Macrolepiota</taxon>
    </lineage>
</organism>
<dbReference type="AlphaFoldDB" id="A0A9P5X0Y1"/>
<feature type="region of interest" description="Disordered" evidence="1">
    <location>
        <begin position="227"/>
        <end position="253"/>
    </location>
</feature>
<feature type="region of interest" description="Disordered" evidence="1">
    <location>
        <begin position="1"/>
        <end position="194"/>
    </location>
</feature>
<dbReference type="Proteomes" id="UP000807342">
    <property type="component" value="Unassembled WGS sequence"/>
</dbReference>
<proteinExistence type="predicted"/>
<comment type="caution">
    <text evidence="2">The sequence shown here is derived from an EMBL/GenBank/DDBJ whole genome shotgun (WGS) entry which is preliminary data.</text>
</comment>
<evidence type="ECO:0000313" key="2">
    <source>
        <dbReference type="EMBL" id="KAF9441584.1"/>
    </source>
</evidence>
<keyword evidence="3" id="KW-1185">Reference proteome</keyword>
<protein>
    <submittedName>
        <fullName evidence="2">Uncharacterized protein</fullName>
    </submittedName>
</protein>
<accession>A0A9P5X0Y1</accession>
<evidence type="ECO:0000256" key="1">
    <source>
        <dbReference type="SAM" id="MobiDB-lite"/>
    </source>
</evidence>
<evidence type="ECO:0000313" key="3">
    <source>
        <dbReference type="Proteomes" id="UP000807342"/>
    </source>
</evidence>
<dbReference type="EMBL" id="MU151852">
    <property type="protein sequence ID" value="KAF9441584.1"/>
    <property type="molecule type" value="Genomic_DNA"/>
</dbReference>